<gene>
    <name evidence="1" type="ordered locus">ELI_1576</name>
</gene>
<keyword evidence="2" id="KW-1185">Reference proteome</keyword>
<evidence type="ECO:0000313" key="1">
    <source>
        <dbReference type="EMBL" id="ADO36562.1"/>
    </source>
</evidence>
<reference key="1">
    <citation type="submission" date="2010-09" db="EMBL/GenBank/DDBJ databases">
        <authorList>
            <person name="Roh H."/>
            <person name="Ko H.-J."/>
            <person name="Kim D."/>
            <person name="Choi D.G."/>
            <person name="Park S."/>
            <person name="Kim S."/>
            <person name="Kim K.H."/>
            <person name="Chang I.S."/>
            <person name="Choi I.-G."/>
        </authorList>
    </citation>
    <scope>NUCLEOTIDE SEQUENCE</scope>
    <source>
        <strain>KIST612</strain>
    </source>
</reference>
<name>E3GLI9_9FIRM</name>
<organism evidence="1 2">
    <name type="scientific">Eubacterium callanderi</name>
    <dbReference type="NCBI Taxonomy" id="53442"/>
    <lineage>
        <taxon>Bacteria</taxon>
        <taxon>Bacillati</taxon>
        <taxon>Bacillota</taxon>
        <taxon>Clostridia</taxon>
        <taxon>Eubacteriales</taxon>
        <taxon>Eubacteriaceae</taxon>
        <taxon>Eubacterium</taxon>
    </lineage>
</organism>
<accession>E3GLI9</accession>
<sequence length="23" mass="2887">MHLSFFIKIYKKDLTKWEEGFII</sequence>
<dbReference type="KEGG" id="elm:ELI_1576"/>
<dbReference type="AlphaFoldDB" id="E3GLI9"/>
<dbReference type="HOGENOM" id="CLU_3422859_0_0_9"/>
<protein>
    <submittedName>
        <fullName evidence="1">Uncharacterized protein</fullName>
    </submittedName>
</protein>
<dbReference type="EMBL" id="CP002273">
    <property type="protein sequence ID" value="ADO36562.1"/>
    <property type="molecule type" value="Genomic_DNA"/>
</dbReference>
<dbReference type="Proteomes" id="UP000006873">
    <property type="component" value="Chromosome"/>
</dbReference>
<proteinExistence type="predicted"/>
<reference evidence="1 2" key="2">
    <citation type="journal article" date="2011" name="J. Bacteriol.">
        <title>Complete genome sequence of a carbon monoxide-utilizing acetogen, Eubacterium limosum KIST612.</title>
        <authorList>
            <person name="Roh H."/>
            <person name="Ko H.J."/>
            <person name="Kim D."/>
            <person name="Choi D.G."/>
            <person name="Park S."/>
            <person name="Kim S."/>
            <person name="Chang I.S."/>
            <person name="Choi I.G."/>
        </authorList>
    </citation>
    <scope>NUCLEOTIDE SEQUENCE [LARGE SCALE GENOMIC DNA]</scope>
    <source>
        <strain evidence="1 2">KIST612</strain>
    </source>
</reference>
<evidence type="ECO:0000313" key="2">
    <source>
        <dbReference type="Proteomes" id="UP000006873"/>
    </source>
</evidence>